<name>A0A0B5NL95_BACTU</name>
<sequence>MGDYLTLSHIAGGLSVTKKWMGIMILVNRWGATNSYNVVIEVKDTDEGEKTTIYIVERELTLDFDDYVSSNHKDGWTFHFLDPNE</sequence>
<geneLocation type="plasmid" evidence="3 5">
    <name>unnamed3</name>
</geneLocation>
<geneLocation type="plasmid" evidence="1 4">
    <name>2</name>
</geneLocation>
<evidence type="ECO:0000313" key="5">
    <source>
        <dbReference type="Proteomes" id="UP000501107"/>
    </source>
</evidence>
<organism evidence="3 5">
    <name type="scientific">Bacillus thuringiensis</name>
    <dbReference type="NCBI Taxonomy" id="1428"/>
    <lineage>
        <taxon>Bacteria</taxon>
        <taxon>Bacillati</taxon>
        <taxon>Bacillota</taxon>
        <taxon>Bacilli</taxon>
        <taxon>Bacillales</taxon>
        <taxon>Bacillaceae</taxon>
        <taxon>Bacillus</taxon>
        <taxon>Bacillus cereus group</taxon>
    </lineage>
</organism>
<dbReference type="RefSeq" id="WP_000503151.1">
    <property type="nucleotide sequence ID" value="NZ_CP009334.1"/>
</dbReference>
<dbReference type="Proteomes" id="UP000031876">
    <property type="component" value="Plasmid 2"/>
</dbReference>
<reference evidence="2" key="2">
    <citation type="submission" date="2019-07" db="EMBL/GenBank/DDBJ databases">
        <title>Phylogenomic Reclassification of ATCC Bacillus Strains and Various Taxa within the Genus Bacillus.</title>
        <authorList>
            <person name="Riojas M.A."/>
            <person name="Frank A.M."/>
            <person name="Fenn S.L."/>
            <person name="King S.P."/>
            <person name="Brower S.M."/>
            <person name="Hazbon M.H."/>
        </authorList>
    </citation>
    <scope>NUCLEOTIDE SEQUENCE</scope>
    <source>
        <strain evidence="2">ATCC 35646</strain>
    </source>
</reference>
<protein>
    <submittedName>
        <fullName evidence="3">Uncharacterized protein</fullName>
    </submittedName>
</protein>
<reference evidence="1 4" key="1">
    <citation type="journal article" date="2015" name="Genome Announc.">
        <title>Complete genome sequences for 35 biothreat assay-relevant bacillus species.</title>
        <authorList>
            <person name="Johnson S.L."/>
            <person name="Daligault H.E."/>
            <person name="Davenport K.W."/>
            <person name="Jaissle J."/>
            <person name="Frey K.G."/>
            <person name="Ladner J.T."/>
            <person name="Broomall S.M."/>
            <person name="Bishop-Lilly K.A."/>
            <person name="Bruce D.C."/>
            <person name="Gibbons H.S."/>
            <person name="Coyne S.R."/>
            <person name="Lo C.C."/>
            <person name="Meincke L."/>
            <person name="Munk A.C."/>
            <person name="Koroleva G.I."/>
            <person name="Rosenzweig C.N."/>
            <person name="Palacios G.F."/>
            <person name="Redden C.L."/>
            <person name="Minogue T.D."/>
            <person name="Chain P.S."/>
        </authorList>
    </citation>
    <scope>NUCLEOTIDE SEQUENCE [LARGE SCALE GENOMIC DNA]</scope>
    <source>
        <strain evidence="1 4">HD1011</strain>
        <plasmid evidence="1 4">2</plasmid>
    </source>
</reference>
<gene>
    <name evidence="1" type="ORF">BF38_5902</name>
    <name evidence="2" type="ORF">FO599_01400</name>
    <name evidence="3" type="ORF">FOC89_01370</name>
</gene>
<reference evidence="3 5" key="3">
    <citation type="submission" date="2020-05" db="EMBL/GenBank/DDBJ databases">
        <title>FDA dAtabase for Regulatory Grade micrObial Sequences (FDA-ARGOS): Supporting development and validation of Infectious Disease Dx tests.</title>
        <authorList>
            <person name="Nelson B."/>
            <person name="Plummer A."/>
            <person name="Tallon L."/>
            <person name="Sadzewicz L."/>
            <person name="Zhao X."/>
            <person name="Vavikolanu K."/>
            <person name="Mehta A."/>
            <person name="Aluvathingal J."/>
            <person name="Nadendla S."/>
            <person name="Myers T."/>
            <person name="Yan Y."/>
            <person name="Sichtig H."/>
        </authorList>
    </citation>
    <scope>NUCLEOTIDE SEQUENCE [LARGE SCALE GENOMIC DNA]</scope>
    <source>
        <strain evidence="3 5">FDAARGOS_795</strain>
        <plasmid evidence="3 5">unnamed3</plasmid>
    </source>
</reference>
<dbReference type="Proteomes" id="UP001181533">
    <property type="component" value="Unassembled WGS sequence"/>
</dbReference>
<accession>A0A0B5NL95</accession>
<dbReference type="KEGG" id="btw:BF38_5902"/>
<dbReference type="AlphaFoldDB" id="A0A0B5NL95"/>
<dbReference type="EMBL" id="CP009334">
    <property type="protein sequence ID" value="AJG74132.1"/>
    <property type="molecule type" value="Genomic_DNA"/>
</dbReference>
<dbReference type="EMBL" id="CP053979">
    <property type="protein sequence ID" value="QKH22664.1"/>
    <property type="molecule type" value="Genomic_DNA"/>
</dbReference>
<evidence type="ECO:0000313" key="1">
    <source>
        <dbReference type="EMBL" id="AJG74132.1"/>
    </source>
</evidence>
<proteinExistence type="predicted"/>
<dbReference type="EMBL" id="VKQN01000001">
    <property type="protein sequence ID" value="MDR4174788.1"/>
    <property type="molecule type" value="Genomic_DNA"/>
</dbReference>
<keyword evidence="3" id="KW-0614">Plasmid</keyword>
<evidence type="ECO:0000313" key="2">
    <source>
        <dbReference type="EMBL" id="MDR4174788.1"/>
    </source>
</evidence>
<evidence type="ECO:0000313" key="3">
    <source>
        <dbReference type="EMBL" id="QKH22664.1"/>
    </source>
</evidence>
<evidence type="ECO:0000313" key="4">
    <source>
        <dbReference type="Proteomes" id="UP000031876"/>
    </source>
</evidence>
<dbReference type="Proteomes" id="UP000501107">
    <property type="component" value="Plasmid unnamed3"/>
</dbReference>